<dbReference type="InterPro" id="IPR036291">
    <property type="entry name" value="NAD(P)-bd_dom_sf"/>
</dbReference>
<dbReference type="Gene3D" id="3.30.360.10">
    <property type="entry name" value="Dihydrodipicolinate Reductase, domain 2"/>
    <property type="match status" value="1"/>
</dbReference>
<evidence type="ECO:0000259" key="4">
    <source>
        <dbReference type="Pfam" id="PF01408"/>
    </source>
</evidence>
<dbReference type="EMBL" id="BONW01000021">
    <property type="protein sequence ID" value="GIG89818.1"/>
    <property type="molecule type" value="Genomic_DNA"/>
</dbReference>
<sequence>MLGTGWIAGKFVEDLLRLPDAEVVAVGSRTAEAAERFATRYAVPYAHGSWDAFAADDRVDVVYVATPHASHHAATALCLAAGRPVLCEKPFTLNAGQAVDLAARARSAGLFLMEAMWMRCVPAIRRLVELVRDGAIGVPRLVQGDFGLVGPVDPGHRLRDPALGGGALLDLGIYPVTLAQLLLGVPSSVTGVATLSPYGIDETTAVVLGYPDGALATLSCSIVADTPWTAAVCGSAGRIELDRGFFRPARLRLHRGDDEPRTVEVPYQGEGFGHEAVEVMRCLRAGLTESPLATLADTVAVLRILDDVRSRTGVRYAADDDWPAGAGWPAGSGEDDALTQAADEPATTHSAPGHPDGPGLAGPDQVGQVDEEPAPLTGGRPDRAG</sequence>
<comment type="similarity">
    <text evidence="1">Belongs to the Gfo/Idh/MocA family.</text>
</comment>
<dbReference type="InterPro" id="IPR000683">
    <property type="entry name" value="Gfo/Idh/MocA-like_OxRdtase_N"/>
</dbReference>
<evidence type="ECO:0000256" key="3">
    <source>
        <dbReference type="SAM" id="MobiDB-lite"/>
    </source>
</evidence>
<protein>
    <submittedName>
        <fullName evidence="6">Oxidoreductase</fullName>
    </submittedName>
</protein>
<dbReference type="SUPFAM" id="SSF51735">
    <property type="entry name" value="NAD(P)-binding Rossmann-fold domains"/>
    <property type="match status" value="1"/>
</dbReference>
<evidence type="ECO:0000256" key="1">
    <source>
        <dbReference type="ARBA" id="ARBA00010928"/>
    </source>
</evidence>
<dbReference type="Gene3D" id="3.40.50.720">
    <property type="entry name" value="NAD(P)-binding Rossmann-like Domain"/>
    <property type="match status" value="1"/>
</dbReference>
<proteinExistence type="inferred from homology"/>
<dbReference type="Proteomes" id="UP000646749">
    <property type="component" value="Unassembled WGS sequence"/>
</dbReference>
<accession>A0ABQ4E531</accession>
<feature type="domain" description="GFO/IDH/MocA-like oxidoreductase" evidence="5">
    <location>
        <begin position="124"/>
        <end position="240"/>
    </location>
</feature>
<dbReference type="SUPFAM" id="SSF55347">
    <property type="entry name" value="Glyceraldehyde-3-phosphate dehydrogenase-like, C-terminal domain"/>
    <property type="match status" value="1"/>
</dbReference>
<evidence type="ECO:0000313" key="6">
    <source>
        <dbReference type="EMBL" id="GIG89818.1"/>
    </source>
</evidence>
<keyword evidence="2" id="KW-0560">Oxidoreductase</keyword>
<dbReference type="Pfam" id="PF22725">
    <property type="entry name" value="GFO_IDH_MocA_C3"/>
    <property type="match status" value="1"/>
</dbReference>
<dbReference type="InterPro" id="IPR050984">
    <property type="entry name" value="Gfo/Idh/MocA_domain"/>
</dbReference>
<evidence type="ECO:0000313" key="7">
    <source>
        <dbReference type="Proteomes" id="UP000646749"/>
    </source>
</evidence>
<dbReference type="InterPro" id="IPR055170">
    <property type="entry name" value="GFO_IDH_MocA-like_dom"/>
</dbReference>
<organism evidence="6 7">
    <name type="scientific">Plantactinospora endophytica</name>
    <dbReference type="NCBI Taxonomy" id="673535"/>
    <lineage>
        <taxon>Bacteria</taxon>
        <taxon>Bacillati</taxon>
        <taxon>Actinomycetota</taxon>
        <taxon>Actinomycetes</taxon>
        <taxon>Micromonosporales</taxon>
        <taxon>Micromonosporaceae</taxon>
        <taxon>Plantactinospora</taxon>
    </lineage>
</organism>
<name>A0ABQ4E531_9ACTN</name>
<reference evidence="6 7" key="1">
    <citation type="submission" date="2021-01" db="EMBL/GenBank/DDBJ databases">
        <title>Whole genome shotgun sequence of Plantactinospora endophytica NBRC 110450.</title>
        <authorList>
            <person name="Komaki H."/>
            <person name="Tamura T."/>
        </authorList>
    </citation>
    <scope>NUCLEOTIDE SEQUENCE [LARGE SCALE GENOMIC DNA]</scope>
    <source>
        <strain evidence="6 7">NBRC 110450</strain>
    </source>
</reference>
<evidence type="ECO:0000256" key="2">
    <source>
        <dbReference type="ARBA" id="ARBA00023002"/>
    </source>
</evidence>
<dbReference type="Pfam" id="PF01408">
    <property type="entry name" value="GFO_IDH_MocA"/>
    <property type="match status" value="1"/>
</dbReference>
<keyword evidence="7" id="KW-1185">Reference proteome</keyword>
<dbReference type="PANTHER" id="PTHR22604">
    <property type="entry name" value="OXIDOREDUCTASES"/>
    <property type="match status" value="1"/>
</dbReference>
<dbReference type="PANTHER" id="PTHR22604:SF105">
    <property type="entry name" value="TRANS-1,2-DIHYDROBENZENE-1,2-DIOL DEHYDROGENASE"/>
    <property type="match status" value="1"/>
</dbReference>
<feature type="region of interest" description="Disordered" evidence="3">
    <location>
        <begin position="318"/>
        <end position="385"/>
    </location>
</feature>
<feature type="domain" description="Gfo/Idh/MocA-like oxidoreductase N-terminal" evidence="4">
    <location>
        <begin position="1"/>
        <end position="113"/>
    </location>
</feature>
<gene>
    <name evidence="6" type="ORF">Pen02_47540</name>
</gene>
<comment type="caution">
    <text evidence="6">The sequence shown here is derived from an EMBL/GenBank/DDBJ whole genome shotgun (WGS) entry which is preliminary data.</text>
</comment>
<evidence type="ECO:0000259" key="5">
    <source>
        <dbReference type="Pfam" id="PF22725"/>
    </source>
</evidence>